<organism evidence="1">
    <name type="scientific">marine sediment metagenome</name>
    <dbReference type="NCBI Taxonomy" id="412755"/>
    <lineage>
        <taxon>unclassified sequences</taxon>
        <taxon>metagenomes</taxon>
        <taxon>ecological metagenomes</taxon>
    </lineage>
</organism>
<proteinExistence type="predicted"/>
<name>A0A0F8ZNM6_9ZZZZ</name>
<accession>A0A0F8ZNM6</accession>
<gene>
    <name evidence="1" type="ORF">LCGC14_2672610</name>
</gene>
<dbReference type="AlphaFoldDB" id="A0A0F8ZNM6"/>
<reference evidence="1" key="1">
    <citation type="journal article" date="2015" name="Nature">
        <title>Complex archaea that bridge the gap between prokaryotes and eukaryotes.</title>
        <authorList>
            <person name="Spang A."/>
            <person name="Saw J.H."/>
            <person name="Jorgensen S.L."/>
            <person name="Zaremba-Niedzwiedzka K."/>
            <person name="Martijn J."/>
            <person name="Lind A.E."/>
            <person name="van Eijk R."/>
            <person name="Schleper C."/>
            <person name="Guy L."/>
            <person name="Ettema T.J."/>
        </authorList>
    </citation>
    <scope>NUCLEOTIDE SEQUENCE</scope>
</reference>
<comment type="caution">
    <text evidence="1">The sequence shown here is derived from an EMBL/GenBank/DDBJ whole genome shotgun (WGS) entry which is preliminary data.</text>
</comment>
<dbReference type="EMBL" id="LAZR01046900">
    <property type="protein sequence ID" value="KKK95462.1"/>
    <property type="molecule type" value="Genomic_DNA"/>
</dbReference>
<evidence type="ECO:0000313" key="1">
    <source>
        <dbReference type="EMBL" id="KKK95462.1"/>
    </source>
</evidence>
<sequence>MKLENLEIGTKLYTQLGHKVLAVLSRRVDGWCVYVGAVPGYSHEAEWGEVAANGDKQNKAVATAIVENLFHPGFEIGDLPYAS</sequence>
<protein>
    <submittedName>
        <fullName evidence="1">Uncharacterized protein</fullName>
    </submittedName>
</protein>